<comment type="caution">
    <text evidence="7">The sequence shown here is derived from an EMBL/GenBank/DDBJ whole genome shotgun (WGS) entry which is preliminary data.</text>
</comment>
<dbReference type="HAMAP" id="MF_00528">
    <property type="entry name" value="Maf"/>
    <property type="match status" value="1"/>
</dbReference>
<comment type="similarity">
    <text evidence="6">Belongs to the Maf family. YhdE subfamily.</text>
</comment>
<dbReference type="PANTHER" id="PTHR43213:SF5">
    <property type="entry name" value="BIFUNCTIONAL DTTP_UTP PYROPHOSPHATASE_METHYLTRANSFERASE PROTEIN-RELATED"/>
    <property type="match status" value="1"/>
</dbReference>
<dbReference type="GO" id="GO:0005737">
    <property type="term" value="C:cytoplasm"/>
    <property type="evidence" value="ECO:0007669"/>
    <property type="project" value="UniProtKB-SubCell"/>
</dbReference>
<feature type="site" description="Important for substrate specificity" evidence="6">
    <location>
        <position position="152"/>
    </location>
</feature>
<evidence type="ECO:0000313" key="8">
    <source>
        <dbReference type="Proteomes" id="UP000253314"/>
    </source>
</evidence>
<comment type="catalytic activity">
    <reaction evidence="6">
        <text>UTP + H2O = UMP + diphosphate + H(+)</text>
        <dbReference type="Rhea" id="RHEA:29395"/>
        <dbReference type="ChEBI" id="CHEBI:15377"/>
        <dbReference type="ChEBI" id="CHEBI:15378"/>
        <dbReference type="ChEBI" id="CHEBI:33019"/>
        <dbReference type="ChEBI" id="CHEBI:46398"/>
        <dbReference type="ChEBI" id="CHEBI:57865"/>
        <dbReference type="EC" id="3.6.1.9"/>
    </reaction>
</comment>
<dbReference type="Proteomes" id="UP000253314">
    <property type="component" value="Unassembled WGS sequence"/>
</dbReference>
<dbReference type="GO" id="GO:0036221">
    <property type="term" value="F:UTP diphosphatase activity"/>
    <property type="evidence" value="ECO:0007669"/>
    <property type="project" value="RHEA"/>
</dbReference>
<dbReference type="Pfam" id="PF02545">
    <property type="entry name" value="Maf"/>
    <property type="match status" value="1"/>
</dbReference>
<accession>A0A366Y5A2</accession>
<dbReference type="InterPro" id="IPR029001">
    <property type="entry name" value="ITPase-like_fam"/>
</dbReference>
<keyword evidence="4 6" id="KW-0378">Hydrolase</keyword>
<dbReference type="SUPFAM" id="SSF52972">
    <property type="entry name" value="ITPase-like"/>
    <property type="match status" value="1"/>
</dbReference>
<dbReference type="GO" id="GO:0036218">
    <property type="term" value="F:dTTP diphosphatase activity"/>
    <property type="evidence" value="ECO:0007669"/>
    <property type="project" value="RHEA"/>
</dbReference>
<comment type="caution">
    <text evidence="6">Lacks conserved residue(s) required for the propagation of feature annotation.</text>
</comment>
<dbReference type="RefSeq" id="WP_113804295.1">
    <property type="nucleotide sequence ID" value="NZ_QOCW01000001.1"/>
</dbReference>
<evidence type="ECO:0000256" key="1">
    <source>
        <dbReference type="ARBA" id="ARBA00001968"/>
    </source>
</evidence>
<dbReference type="FunFam" id="3.90.950.10:FF:000005">
    <property type="entry name" value="7-methyl-GTP pyrophosphatase"/>
    <property type="match status" value="1"/>
</dbReference>
<evidence type="ECO:0000256" key="2">
    <source>
        <dbReference type="ARBA" id="ARBA00004496"/>
    </source>
</evidence>
<dbReference type="NCBIfam" id="TIGR00172">
    <property type="entry name" value="maf"/>
    <property type="match status" value="1"/>
</dbReference>
<sequence>MNRLILASGSPRRKELLQNVFIPFEVSVSHIEEHISDLLPPSQIVEQLAHQKANAVYEQHRDCVVLGADTVVTLDENILGKPKNKEDVRQMLLMLSGRKHLVYTGVAIISREKTCLFHGKTEVTFYDLTDEEIHAYISSGEPYDKAGGYGIQGLGAVLVQEIHGDYFNVVGLPLARTVRELKKFGITLST</sequence>
<evidence type="ECO:0000256" key="5">
    <source>
        <dbReference type="ARBA" id="ARBA00023080"/>
    </source>
</evidence>
<dbReference type="PIRSF" id="PIRSF006305">
    <property type="entry name" value="Maf"/>
    <property type="match status" value="1"/>
</dbReference>
<dbReference type="AlphaFoldDB" id="A0A366Y5A2"/>
<dbReference type="GO" id="GO:0009117">
    <property type="term" value="P:nucleotide metabolic process"/>
    <property type="evidence" value="ECO:0007669"/>
    <property type="project" value="UniProtKB-KW"/>
</dbReference>
<gene>
    <name evidence="7" type="ORF">DS031_02265</name>
</gene>
<dbReference type="Gene3D" id="3.90.950.10">
    <property type="match status" value="1"/>
</dbReference>
<proteinExistence type="inferred from homology"/>
<dbReference type="CDD" id="cd00555">
    <property type="entry name" value="Maf"/>
    <property type="match status" value="1"/>
</dbReference>
<keyword evidence="3 6" id="KW-0963">Cytoplasm</keyword>
<protein>
    <recommendedName>
        <fullName evidence="6">dTTP/UTP pyrophosphatase</fullName>
        <shortName evidence="6">dTTPase/UTPase</shortName>
        <ecNumber evidence="6">3.6.1.9</ecNumber>
    </recommendedName>
    <alternativeName>
        <fullName evidence="6">Nucleoside triphosphate pyrophosphatase</fullName>
    </alternativeName>
    <alternativeName>
        <fullName evidence="6">Nucleotide pyrophosphatase</fullName>
        <shortName evidence="6">Nucleotide PPase</shortName>
    </alternativeName>
</protein>
<comment type="catalytic activity">
    <reaction evidence="6">
        <text>dTTP + H2O = dTMP + diphosphate + H(+)</text>
        <dbReference type="Rhea" id="RHEA:28534"/>
        <dbReference type="ChEBI" id="CHEBI:15377"/>
        <dbReference type="ChEBI" id="CHEBI:15378"/>
        <dbReference type="ChEBI" id="CHEBI:33019"/>
        <dbReference type="ChEBI" id="CHEBI:37568"/>
        <dbReference type="ChEBI" id="CHEBI:63528"/>
        <dbReference type="EC" id="3.6.1.9"/>
    </reaction>
</comment>
<feature type="active site" description="Proton acceptor" evidence="6">
    <location>
        <position position="69"/>
    </location>
</feature>
<comment type="cofactor">
    <cofactor evidence="1 6">
        <name>a divalent metal cation</name>
        <dbReference type="ChEBI" id="CHEBI:60240"/>
    </cofactor>
</comment>
<dbReference type="OrthoDB" id="9807767at2"/>
<comment type="subcellular location">
    <subcellularLocation>
        <location evidence="2 6">Cytoplasm</location>
    </subcellularLocation>
</comment>
<feature type="site" description="Important for substrate specificity" evidence="6">
    <location>
        <position position="12"/>
    </location>
</feature>
<keyword evidence="8" id="KW-1185">Reference proteome</keyword>
<dbReference type="EMBL" id="QOCW01000001">
    <property type="protein sequence ID" value="RBW71593.1"/>
    <property type="molecule type" value="Genomic_DNA"/>
</dbReference>
<evidence type="ECO:0000256" key="3">
    <source>
        <dbReference type="ARBA" id="ARBA00022490"/>
    </source>
</evidence>
<evidence type="ECO:0000256" key="6">
    <source>
        <dbReference type="HAMAP-Rule" id="MF_00528"/>
    </source>
</evidence>
<comment type="function">
    <text evidence="6">Nucleoside triphosphate pyrophosphatase that hydrolyzes dTTP and UTP. May have a dual role in cell division arrest and in preventing the incorporation of modified nucleotides into cellular nucleic acids.</text>
</comment>
<feature type="site" description="Important for substrate specificity" evidence="6">
    <location>
        <position position="70"/>
    </location>
</feature>
<evidence type="ECO:0000313" key="7">
    <source>
        <dbReference type="EMBL" id="RBW71593.1"/>
    </source>
</evidence>
<dbReference type="InterPro" id="IPR003697">
    <property type="entry name" value="Maf-like"/>
</dbReference>
<dbReference type="EC" id="3.6.1.9" evidence="6"/>
<evidence type="ECO:0000256" key="4">
    <source>
        <dbReference type="ARBA" id="ARBA00022801"/>
    </source>
</evidence>
<dbReference type="PANTHER" id="PTHR43213">
    <property type="entry name" value="BIFUNCTIONAL DTTP/UTP PYROPHOSPHATASE/METHYLTRANSFERASE PROTEIN-RELATED"/>
    <property type="match status" value="1"/>
</dbReference>
<name>A0A366Y5A2_9BACI</name>
<reference evidence="7 8" key="1">
    <citation type="submission" date="2018-07" db="EMBL/GenBank/DDBJ databases">
        <title>Lottiidibacillus patelloidae gen. nov., sp. nov., isolated from the intestinal tract of a marine limpet and the reclassification of B. taeanensis BH030017T, B. algicola KMM 3737T and B. hwajinpoensis SW-72T as genus Lottiidibacillus.</title>
        <authorList>
            <person name="Liu R."/>
            <person name="Huang Z."/>
        </authorList>
    </citation>
    <scope>NUCLEOTIDE SEQUENCE [LARGE SCALE GENOMIC DNA]</scope>
    <source>
        <strain evidence="7 8">BH030017</strain>
    </source>
</reference>
<keyword evidence="5 6" id="KW-0546">Nucleotide metabolism</keyword>
<organism evidence="7 8">
    <name type="scientific">Bacillus taeanensis</name>
    <dbReference type="NCBI Taxonomy" id="273032"/>
    <lineage>
        <taxon>Bacteria</taxon>
        <taxon>Bacillati</taxon>
        <taxon>Bacillota</taxon>
        <taxon>Bacilli</taxon>
        <taxon>Bacillales</taxon>
        <taxon>Bacillaceae</taxon>
        <taxon>Bacillus</taxon>
    </lineage>
</organism>